<name>A0A967KCI7_9PROT</name>
<dbReference type="Pfam" id="PF01903">
    <property type="entry name" value="CbiX"/>
    <property type="match status" value="1"/>
</dbReference>
<evidence type="ECO:0000256" key="1">
    <source>
        <dbReference type="ARBA" id="ARBA00022723"/>
    </source>
</evidence>
<dbReference type="Proteomes" id="UP000761264">
    <property type="component" value="Unassembled WGS sequence"/>
</dbReference>
<dbReference type="AlphaFoldDB" id="A0A967KCI7"/>
<dbReference type="SUPFAM" id="SSF53800">
    <property type="entry name" value="Chelatase"/>
    <property type="match status" value="2"/>
</dbReference>
<dbReference type="GO" id="GO:0016829">
    <property type="term" value="F:lyase activity"/>
    <property type="evidence" value="ECO:0007669"/>
    <property type="project" value="UniProtKB-KW"/>
</dbReference>
<sequence length="229" mass="24366">MAEQVSGYLPGWHVRGATLAGEGAVEAALETIGGVRPLIYPFFMADGWFVRKMLPQKIRSIQGDSFDILPPLGLDPAVSAFCLDYLRNAALHEDLQPEKTTILLAAHGSPSDPRPRKAVDRVARFITAADVFRALHLGFIDEQPYVAEAARVDGSALCLPFFAGRGGHVEIDLPEALAGAAFPGRLLDPIGLRPGVAGIIAAALARSRVSRPDCFATSLGSGPARTCLR</sequence>
<protein>
    <submittedName>
        <fullName evidence="3">Cobalamin biosynthesis protein CbiX</fullName>
    </submittedName>
</protein>
<keyword evidence="4" id="KW-1185">Reference proteome</keyword>
<dbReference type="RefSeq" id="WP_167225554.1">
    <property type="nucleotide sequence ID" value="NZ_JAAQPH010000010.1"/>
</dbReference>
<organism evidence="3 4">
    <name type="scientific">Pelagibius litoralis</name>
    <dbReference type="NCBI Taxonomy" id="374515"/>
    <lineage>
        <taxon>Bacteria</taxon>
        <taxon>Pseudomonadati</taxon>
        <taxon>Pseudomonadota</taxon>
        <taxon>Alphaproteobacteria</taxon>
        <taxon>Rhodospirillales</taxon>
        <taxon>Rhodovibrionaceae</taxon>
        <taxon>Pelagibius</taxon>
    </lineage>
</organism>
<reference evidence="3" key="1">
    <citation type="submission" date="2020-03" db="EMBL/GenBank/DDBJ databases">
        <title>Genome of Pelagibius litoralis DSM 21314T.</title>
        <authorList>
            <person name="Wang G."/>
        </authorList>
    </citation>
    <scope>NUCLEOTIDE SEQUENCE</scope>
    <source>
        <strain evidence="3">DSM 21314</strain>
    </source>
</reference>
<dbReference type="Gene3D" id="3.40.50.1400">
    <property type="match status" value="2"/>
</dbReference>
<evidence type="ECO:0000313" key="3">
    <source>
        <dbReference type="EMBL" id="NIA69690.1"/>
    </source>
</evidence>
<dbReference type="EMBL" id="JAAQPH010000010">
    <property type="protein sequence ID" value="NIA69690.1"/>
    <property type="molecule type" value="Genomic_DNA"/>
</dbReference>
<proteinExistence type="predicted"/>
<keyword evidence="2" id="KW-0456">Lyase</keyword>
<comment type="caution">
    <text evidence="3">The sequence shown here is derived from an EMBL/GenBank/DDBJ whole genome shotgun (WGS) entry which is preliminary data.</text>
</comment>
<accession>A0A967KCI7</accession>
<evidence type="ECO:0000313" key="4">
    <source>
        <dbReference type="Proteomes" id="UP000761264"/>
    </source>
</evidence>
<gene>
    <name evidence="3" type="ORF">HBA54_13895</name>
</gene>
<keyword evidence="1" id="KW-0479">Metal-binding</keyword>
<evidence type="ECO:0000256" key="2">
    <source>
        <dbReference type="ARBA" id="ARBA00023239"/>
    </source>
</evidence>
<dbReference type="InterPro" id="IPR002762">
    <property type="entry name" value="CbiX-like"/>
</dbReference>
<dbReference type="GO" id="GO:0046872">
    <property type="term" value="F:metal ion binding"/>
    <property type="evidence" value="ECO:0007669"/>
    <property type="project" value="UniProtKB-KW"/>
</dbReference>